<keyword evidence="1" id="KW-0812">Transmembrane</keyword>
<reference evidence="3" key="1">
    <citation type="submission" date="2017-08" db="EMBL/GenBank/DDBJ databases">
        <title>A dynamic microbial community with high functional redundancy inhabits the cold, oxic subseafloor aquifer.</title>
        <authorList>
            <person name="Tully B.J."/>
            <person name="Wheat C.G."/>
            <person name="Glazer B.T."/>
            <person name="Huber J.A."/>
        </authorList>
    </citation>
    <scope>NUCLEOTIDE SEQUENCE [LARGE SCALE GENOMIC DNA]</scope>
</reference>
<organism evidence="2 3">
    <name type="scientific">SAR86 cluster bacterium</name>
    <dbReference type="NCBI Taxonomy" id="2030880"/>
    <lineage>
        <taxon>Bacteria</taxon>
        <taxon>Pseudomonadati</taxon>
        <taxon>Pseudomonadota</taxon>
        <taxon>Gammaproteobacteria</taxon>
        <taxon>SAR86 cluster</taxon>
    </lineage>
</organism>
<comment type="caution">
    <text evidence="2">The sequence shown here is derived from an EMBL/GenBank/DDBJ whole genome shotgun (WGS) entry which is preliminary data.</text>
</comment>
<sequence>MIGAVSRILIAGIKVVQQSSLVISSGLMAAFSWIGIKSGVLLSIVAPHLENQNVDTDIVLNSLSDFYTMTLVAIFVGMFSTNLYLFISQKVEQLTLQSSQSGTDK</sequence>
<accession>A0A2A5B4C2</accession>
<proteinExistence type="predicted"/>
<protein>
    <submittedName>
        <fullName evidence="2">Uncharacterized protein</fullName>
    </submittedName>
</protein>
<evidence type="ECO:0000256" key="1">
    <source>
        <dbReference type="SAM" id="Phobius"/>
    </source>
</evidence>
<dbReference type="EMBL" id="NVVJ01000012">
    <property type="protein sequence ID" value="PCJ26210.1"/>
    <property type="molecule type" value="Genomic_DNA"/>
</dbReference>
<evidence type="ECO:0000313" key="2">
    <source>
        <dbReference type="EMBL" id="PCJ26210.1"/>
    </source>
</evidence>
<dbReference type="Proteomes" id="UP000218327">
    <property type="component" value="Unassembled WGS sequence"/>
</dbReference>
<keyword evidence="1" id="KW-0472">Membrane</keyword>
<name>A0A2A5B4C2_9GAMM</name>
<feature type="transmembrane region" description="Helical" evidence="1">
    <location>
        <begin position="21"/>
        <end position="46"/>
    </location>
</feature>
<evidence type="ECO:0000313" key="3">
    <source>
        <dbReference type="Proteomes" id="UP000218327"/>
    </source>
</evidence>
<dbReference type="AlphaFoldDB" id="A0A2A5B4C2"/>
<gene>
    <name evidence="2" type="ORF">COA96_05555</name>
</gene>
<feature type="transmembrane region" description="Helical" evidence="1">
    <location>
        <begin position="66"/>
        <end position="87"/>
    </location>
</feature>
<keyword evidence="1" id="KW-1133">Transmembrane helix</keyword>